<reference evidence="7 8" key="1">
    <citation type="submission" date="2017-03" db="EMBL/GenBank/DDBJ databases">
        <title>Genome analysis of Rhizobial strains effectives or ineffectives for nitrogen fixation isolated from bean seeds.</title>
        <authorList>
            <person name="Peralta H."/>
            <person name="Aguilar-Vera A."/>
            <person name="Mora Y."/>
            <person name="Vargas-Lagunas C."/>
            <person name="Girard L."/>
            <person name="Mora J."/>
        </authorList>
    </citation>
    <scope>NUCLEOTIDE SEQUENCE [LARGE SCALE GENOMIC DNA]</scope>
    <source>
        <strain evidence="7 8">CCGM3</strain>
    </source>
</reference>
<dbReference type="InterPro" id="IPR036737">
    <property type="entry name" value="OmpA-like_sf"/>
</dbReference>
<dbReference type="InterPro" id="IPR050330">
    <property type="entry name" value="Bact_OuterMem_StrucFunc"/>
</dbReference>
<sequence length="204" mass="21859">MTGTGEKKMNVCSISLALGLLLAPCIASAQQLDNSQIMSTLAQMRSAAPAVDVALLVEEANANVGKGVAALPNWSKLSELSQLIVEIDFENNSTAIEPKSYRTVGLIADALHHPDLFRYKFLIVGHSSATGTAKHNLELSQKRADAINEALSTTFAVSPDRLFSVGAGEEWPIDPGHPESADNRRVQLINLGLLNRATQGKSRE</sequence>
<feature type="signal peptide" evidence="5">
    <location>
        <begin position="1"/>
        <end position="29"/>
    </location>
</feature>
<dbReference type="Pfam" id="PF00691">
    <property type="entry name" value="OmpA"/>
    <property type="match status" value="1"/>
</dbReference>
<dbReference type="InterPro" id="IPR006664">
    <property type="entry name" value="OMP_bac"/>
</dbReference>
<evidence type="ECO:0000313" key="7">
    <source>
        <dbReference type="EMBL" id="RDJ02735.1"/>
    </source>
</evidence>
<feature type="chain" id="PRO_5016836341" description="OmpA-like domain-containing protein" evidence="5">
    <location>
        <begin position="30"/>
        <end position="204"/>
    </location>
</feature>
<comment type="caution">
    <text evidence="7">The sequence shown here is derived from an EMBL/GenBank/DDBJ whole genome shotgun (WGS) entry which is preliminary data.</text>
</comment>
<evidence type="ECO:0000256" key="2">
    <source>
        <dbReference type="ARBA" id="ARBA00023136"/>
    </source>
</evidence>
<dbReference type="CDD" id="cd07185">
    <property type="entry name" value="OmpA_C-like"/>
    <property type="match status" value="1"/>
</dbReference>
<keyword evidence="3" id="KW-0998">Cell outer membrane</keyword>
<evidence type="ECO:0000256" key="4">
    <source>
        <dbReference type="PROSITE-ProRule" id="PRU00473"/>
    </source>
</evidence>
<accession>A0A370KET8</accession>
<dbReference type="SUPFAM" id="SSF103088">
    <property type="entry name" value="OmpA-like"/>
    <property type="match status" value="1"/>
</dbReference>
<dbReference type="EMBL" id="NAAC01000046">
    <property type="protein sequence ID" value="RDJ02735.1"/>
    <property type="molecule type" value="Genomic_DNA"/>
</dbReference>
<protein>
    <recommendedName>
        <fullName evidence="6">OmpA-like domain-containing protein</fullName>
    </recommendedName>
</protein>
<dbReference type="Gene3D" id="3.30.1330.60">
    <property type="entry name" value="OmpA-like domain"/>
    <property type="match status" value="1"/>
</dbReference>
<dbReference type="RefSeq" id="WP_425327261.1">
    <property type="nucleotide sequence ID" value="NZ_KZ857269.1"/>
</dbReference>
<dbReference type="PANTHER" id="PTHR30329:SF21">
    <property type="entry name" value="LIPOPROTEIN YIAD-RELATED"/>
    <property type="match status" value="1"/>
</dbReference>
<name>A0A370KET8_9HYPH</name>
<evidence type="ECO:0000313" key="8">
    <source>
        <dbReference type="Proteomes" id="UP000254939"/>
    </source>
</evidence>
<evidence type="ECO:0000259" key="6">
    <source>
        <dbReference type="PROSITE" id="PS51123"/>
    </source>
</evidence>
<organism evidence="7 8">
    <name type="scientific">Rhizobium grahamii</name>
    <dbReference type="NCBI Taxonomy" id="1120045"/>
    <lineage>
        <taxon>Bacteria</taxon>
        <taxon>Pseudomonadati</taxon>
        <taxon>Pseudomonadota</taxon>
        <taxon>Alphaproteobacteria</taxon>
        <taxon>Hyphomicrobiales</taxon>
        <taxon>Rhizobiaceae</taxon>
        <taxon>Rhizobium/Agrobacterium group</taxon>
        <taxon>Rhizobium</taxon>
    </lineage>
</organism>
<dbReference type="PANTHER" id="PTHR30329">
    <property type="entry name" value="STATOR ELEMENT OF FLAGELLAR MOTOR COMPLEX"/>
    <property type="match status" value="1"/>
</dbReference>
<feature type="domain" description="OmpA-like" evidence="6">
    <location>
        <begin position="76"/>
        <end position="194"/>
    </location>
</feature>
<comment type="subcellular location">
    <subcellularLocation>
        <location evidence="1">Cell outer membrane</location>
    </subcellularLocation>
</comment>
<dbReference type="AlphaFoldDB" id="A0A370KET8"/>
<keyword evidence="5" id="KW-0732">Signal</keyword>
<gene>
    <name evidence="7" type="ORF">B5K06_32185</name>
</gene>
<dbReference type="Proteomes" id="UP000254939">
    <property type="component" value="Unassembled WGS sequence"/>
</dbReference>
<proteinExistence type="predicted"/>
<dbReference type="GO" id="GO:0009279">
    <property type="term" value="C:cell outer membrane"/>
    <property type="evidence" value="ECO:0007669"/>
    <property type="project" value="UniProtKB-SubCell"/>
</dbReference>
<evidence type="ECO:0000256" key="1">
    <source>
        <dbReference type="ARBA" id="ARBA00004442"/>
    </source>
</evidence>
<dbReference type="InterPro" id="IPR006665">
    <property type="entry name" value="OmpA-like"/>
</dbReference>
<keyword evidence="2 4" id="KW-0472">Membrane</keyword>
<dbReference type="PROSITE" id="PS51123">
    <property type="entry name" value="OMPA_2"/>
    <property type="match status" value="1"/>
</dbReference>
<evidence type="ECO:0000256" key="5">
    <source>
        <dbReference type="SAM" id="SignalP"/>
    </source>
</evidence>
<dbReference type="PRINTS" id="PR01021">
    <property type="entry name" value="OMPADOMAIN"/>
</dbReference>
<evidence type="ECO:0000256" key="3">
    <source>
        <dbReference type="ARBA" id="ARBA00023237"/>
    </source>
</evidence>